<dbReference type="Proteomes" id="UP000799764">
    <property type="component" value="Unassembled WGS sequence"/>
</dbReference>
<keyword evidence="12" id="KW-0501">Molybdenum cofactor biosynthesis</keyword>
<dbReference type="PROSITE" id="PS01305">
    <property type="entry name" value="MOAA_NIFB_PQQE"/>
    <property type="match status" value="1"/>
</dbReference>
<dbReference type="AlphaFoldDB" id="A0A9P4U6G0"/>
<dbReference type="SMART" id="SM00729">
    <property type="entry name" value="Elp3"/>
    <property type="match status" value="1"/>
</dbReference>
<dbReference type="SFLD" id="SFLDS00029">
    <property type="entry name" value="Radical_SAM"/>
    <property type="match status" value="1"/>
</dbReference>
<dbReference type="Pfam" id="PF04055">
    <property type="entry name" value="Radical_SAM"/>
    <property type="match status" value="1"/>
</dbReference>
<evidence type="ECO:0000256" key="11">
    <source>
        <dbReference type="ARBA" id="ARBA00023134"/>
    </source>
</evidence>
<dbReference type="GO" id="GO:0061798">
    <property type="term" value="F:GTP 3',8'-cyclase activity"/>
    <property type="evidence" value="ECO:0007669"/>
    <property type="project" value="UniProtKB-EC"/>
</dbReference>
<keyword evidence="17" id="KW-1185">Reference proteome</keyword>
<evidence type="ECO:0000313" key="17">
    <source>
        <dbReference type="Proteomes" id="UP000799764"/>
    </source>
</evidence>
<dbReference type="Pfam" id="PF06463">
    <property type="entry name" value="Mob_synth_C"/>
    <property type="match status" value="1"/>
</dbReference>
<dbReference type="CDD" id="cd01335">
    <property type="entry name" value="Radical_SAM"/>
    <property type="match status" value="1"/>
</dbReference>
<keyword evidence="9" id="KW-0411">Iron-sulfur</keyword>
<evidence type="ECO:0000256" key="2">
    <source>
        <dbReference type="ARBA" id="ARBA00005046"/>
    </source>
</evidence>
<dbReference type="GO" id="GO:0006777">
    <property type="term" value="P:Mo-molybdopterin cofactor biosynthetic process"/>
    <property type="evidence" value="ECO:0007669"/>
    <property type="project" value="UniProtKB-KW"/>
</dbReference>
<dbReference type="GO" id="GO:0051539">
    <property type="term" value="F:4 iron, 4 sulfur cluster binding"/>
    <property type="evidence" value="ECO:0007669"/>
    <property type="project" value="UniProtKB-KW"/>
</dbReference>
<evidence type="ECO:0000256" key="5">
    <source>
        <dbReference type="ARBA" id="ARBA00022691"/>
    </source>
</evidence>
<dbReference type="InterPro" id="IPR058240">
    <property type="entry name" value="rSAM_sf"/>
</dbReference>
<dbReference type="InterPro" id="IPR040064">
    <property type="entry name" value="MoaA-like"/>
</dbReference>
<dbReference type="InterPro" id="IPR050105">
    <property type="entry name" value="MoCo_biosynth_MoaA/MoaC"/>
</dbReference>
<dbReference type="InterPro" id="IPR013785">
    <property type="entry name" value="Aldolase_TIM"/>
</dbReference>
<sequence length="444" mass="49860">MSLMVSMRPIPTAARCLRKRLASPRIAAPGSVHRSYATASQAQETSIDSNGAAIPPVVSARLQQRKEALRNAKPFSDFLTDSFNREHDYLRISITERCNLRCLYCMPEEGVPLSPPEHMLTTPEIFYLSSLFVSQGVTKIRLTGGEPTVRRDIVPLMQSIGSLRSQGLCELALTTNGISLHRKLDAMVEAGLTGVNLSLDTLDPFQFQIMTRRNGFDAVMRSIERILEMNKLGANVKLKVNCVVMRGLNERDIIPFVELGREKDIEVRFIEYMPFGGNKWSEGKMISFQEMLDIIRVKYPGLRSVKGHKNDTSKTYEVPGFVGKVGFISSMTNDFCGTCNRLRITSDGNLKVCLHGNDEVSLRDMLRKDNNGQPIDQEAFERIKQIEMDRRDGLLSDETILGWGQREQELLHVIGAAVKRKAEKHADMGDLKNMQNRPMILIGG</sequence>
<dbReference type="CDD" id="cd21117">
    <property type="entry name" value="Twitch_MoaA"/>
    <property type="match status" value="1"/>
</dbReference>
<keyword evidence="7" id="KW-0547">Nucleotide-binding</keyword>
<keyword evidence="10" id="KW-0496">Mitochondrion</keyword>
<proteinExistence type="inferred from homology"/>
<evidence type="ECO:0000256" key="1">
    <source>
        <dbReference type="ARBA" id="ARBA00001966"/>
    </source>
</evidence>
<dbReference type="EMBL" id="MU001514">
    <property type="protein sequence ID" value="KAF2437962.1"/>
    <property type="molecule type" value="Genomic_DNA"/>
</dbReference>
<dbReference type="OrthoDB" id="429626at2759"/>
<comment type="catalytic activity">
    <reaction evidence="14">
        <text>GTP + AH2 + S-adenosyl-L-methionine = (8S)-3',8-cyclo-7,8-dihydroguanosine 5'-triphosphate + 5'-deoxyadenosine + L-methionine + A + H(+)</text>
        <dbReference type="Rhea" id="RHEA:49576"/>
        <dbReference type="ChEBI" id="CHEBI:13193"/>
        <dbReference type="ChEBI" id="CHEBI:15378"/>
        <dbReference type="ChEBI" id="CHEBI:17319"/>
        <dbReference type="ChEBI" id="CHEBI:17499"/>
        <dbReference type="ChEBI" id="CHEBI:37565"/>
        <dbReference type="ChEBI" id="CHEBI:57844"/>
        <dbReference type="ChEBI" id="CHEBI:59789"/>
        <dbReference type="ChEBI" id="CHEBI:131766"/>
        <dbReference type="EC" id="4.1.99.22"/>
    </reaction>
</comment>
<evidence type="ECO:0000256" key="4">
    <source>
        <dbReference type="ARBA" id="ARBA00022485"/>
    </source>
</evidence>
<dbReference type="InterPro" id="IPR006638">
    <property type="entry name" value="Elp3/MiaA/NifB-like_rSAM"/>
</dbReference>
<evidence type="ECO:0000256" key="3">
    <source>
        <dbReference type="ARBA" id="ARBA00012167"/>
    </source>
</evidence>
<dbReference type="InterPro" id="IPR007197">
    <property type="entry name" value="rSAM"/>
</dbReference>
<dbReference type="SFLD" id="SFLDG01067">
    <property type="entry name" value="SPASM/twitch_domain_containing"/>
    <property type="match status" value="1"/>
</dbReference>
<comment type="cofactor">
    <cofactor evidence="1">
        <name>[4Fe-4S] cluster</name>
        <dbReference type="ChEBI" id="CHEBI:49883"/>
    </cofactor>
</comment>
<dbReference type="EC" id="4.1.99.22" evidence="3"/>
<organism evidence="16 17">
    <name type="scientific">Karstenula rhodostoma CBS 690.94</name>
    <dbReference type="NCBI Taxonomy" id="1392251"/>
    <lineage>
        <taxon>Eukaryota</taxon>
        <taxon>Fungi</taxon>
        <taxon>Dikarya</taxon>
        <taxon>Ascomycota</taxon>
        <taxon>Pezizomycotina</taxon>
        <taxon>Dothideomycetes</taxon>
        <taxon>Pleosporomycetidae</taxon>
        <taxon>Pleosporales</taxon>
        <taxon>Massarineae</taxon>
        <taxon>Didymosphaeriaceae</taxon>
        <taxon>Karstenula</taxon>
    </lineage>
</organism>
<evidence type="ECO:0000259" key="15">
    <source>
        <dbReference type="PROSITE" id="PS51918"/>
    </source>
</evidence>
<protein>
    <recommendedName>
        <fullName evidence="3">GTP 3',8-cyclase</fullName>
        <ecNumber evidence="3">4.1.99.22</ecNumber>
    </recommendedName>
</protein>
<keyword evidence="8" id="KW-0408">Iron</keyword>
<keyword evidence="5" id="KW-0949">S-adenosyl-L-methionine</keyword>
<keyword evidence="11" id="KW-0342">GTP-binding</keyword>
<keyword evidence="13" id="KW-0456">Lyase</keyword>
<dbReference type="InterPro" id="IPR013483">
    <property type="entry name" value="MoaA"/>
</dbReference>
<feature type="domain" description="Radical SAM core" evidence="15">
    <location>
        <begin position="82"/>
        <end position="303"/>
    </location>
</feature>
<accession>A0A9P4U6G0</accession>
<evidence type="ECO:0000256" key="14">
    <source>
        <dbReference type="ARBA" id="ARBA00048697"/>
    </source>
</evidence>
<dbReference type="NCBIfam" id="TIGR02666">
    <property type="entry name" value="moaA"/>
    <property type="match status" value="1"/>
</dbReference>
<dbReference type="GO" id="GO:0005525">
    <property type="term" value="F:GTP binding"/>
    <property type="evidence" value="ECO:0007669"/>
    <property type="project" value="UniProtKB-KW"/>
</dbReference>
<dbReference type="PROSITE" id="PS51918">
    <property type="entry name" value="RADICAL_SAM"/>
    <property type="match status" value="1"/>
</dbReference>
<dbReference type="Gene3D" id="3.20.20.70">
    <property type="entry name" value="Aldolase class I"/>
    <property type="match status" value="1"/>
</dbReference>
<dbReference type="SFLD" id="SFLDG01383">
    <property type="entry name" value="cyclic_pyranopterin_phosphate"/>
    <property type="match status" value="1"/>
</dbReference>
<dbReference type="GO" id="GO:0061799">
    <property type="term" value="F:cyclic pyranopterin monophosphate synthase activity"/>
    <property type="evidence" value="ECO:0007669"/>
    <property type="project" value="TreeGrafter"/>
</dbReference>
<evidence type="ECO:0000256" key="8">
    <source>
        <dbReference type="ARBA" id="ARBA00023004"/>
    </source>
</evidence>
<evidence type="ECO:0000256" key="13">
    <source>
        <dbReference type="ARBA" id="ARBA00023239"/>
    </source>
</evidence>
<dbReference type="HAMAP" id="MF_01225_B">
    <property type="entry name" value="MoaA_B"/>
    <property type="match status" value="1"/>
</dbReference>
<keyword evidence="4" id="KW-0004">4Fe-4S</keyword>
<dbReference type="InterPro" id="IPR000385">
    <property type="entry name" value="MoaA_NifB_PqqE_Fe-S-bd_CS"/>
</dbReference>
<evidence type="ECO:0000256" key="12">
    <source>
        <dbReference type="ARBA" id="ARBA00023150"/>
    </source>
</evidence>
<dbReference type="SUPFAM" id="SSF102114">
    <property type="entry name" value="Radical SAM enzymes"/>
    <property type="match status" value="1"/>
</dbReference>
<evidence type="ECO:0000256" key="6">
    <source>
        <dbReference type="ARBA" id="ARBA00022723"/>
    </source>
</evidence>
<evidence type="ECO:0000256" key="7">
    <source>
        <dbReference type="ARBA" id="ARBA00022741"/>
    </source>
</evidence>
<dbReference type="GO" id="GO:0046872">
    <property type="term" value="F:metal ion binding"/>
    <property type="evidence" value="ECO:0007669"/>
    <property type="project" value="UniProtKB-KW"/>
</dbReference>
<name>A0A9P4U6G0_9PLEO</name>
<evidence type="ECO:0000313" key="16">
    <source>
        <dbReference type="EMBL" id="KAF2437962.1"/>
    </source>
</evidence>
<comment type="pathway">
    <text evidence="2">Cofactor biosynthesis; molybdopterin biosynthesis.</text>
</comment>
<evidence type="ECO:0000256" key="10">
    <source>
        <dbReference type="ARBA" id="ARBA00023128"/>
    </source>
</evidence>
<dbReference type="PANTHER" id="PTHR22960">
    <property type="entry name" value="MOLYBDOPTERIN COFACTOR SYNTHESIS PROTEIN A"/>
    <property type="match status" value="1"/>
</dbReference>
<gene>
    <name evidence="16" type="ORF">P171DRAFT_437571</name>
</gene>
<dbReference type="PANTHER" id="PTHR22960:SF0">
    <property type="entry name" value="MOLYBDENUM COFACTOR BIOSYNTHESIS PROTEIN 1"/>
    <property type="match status" value="1"/>
</dbReference>
<dbReference type="SFLD" id="SFLDG01386">
    <property type="entry name" value="main_SPASM_domain-containing"/>
    <property type="match status" value="1"/>
</dbReference>
<comment type="caution">
    <text evidence="16">The sequence shown here is derived from an EMBL/GenBank/DDBJ whole genome shotgun (WGS) entry which is preliminary data.</text>
</comment>
<dbReference type="InterPro" id="IPR010505">
    <property type="entry name" value="MoaA_twitch"/>
</dbReference>
<keyword evidence="6" id="KW-0479">Metal-binding</keyword>
<reference evidence="16" key="1">
    <citation type="journal article" date="2020" name="Stud. Mycol.">
        <title>101 Dothideomycetes genomes: a test case for predicting lifestyles and emergence of pathogens.</title>
        <authorList>
            <person name="Haridas S."/>
            <person name="Albert R."/>
            <person name="Binder M."/>
            <person name="Bloem J."/>
            <person name="Labutti K."/>
            <person name="Salamov A."/>
            <person name="Andreopoulos B."/>
            <person name="Baker S."/>
            <person name="Barry K."/>
            <person name="Bills G."/>
            <person name="Bluhm B."/>
            <person name="Cannon C."/>
            <person name="Castanera R."/>
            <person name="Culley D."/>
            <person name="Daum C."/>
            <person name="Ezra D."/>
            <person name="Gonzalez J."/>
            <person name="Henrissat B."/>
            <person name="Kuo A."/>
            <person name="Liang C."/>
            <person name="Lipzen A."/>
            <person name="Lutzoni F."/>
            <person name="Magnuson J."/>
            <person name="Mondo S."/>
            <person name="Nolan M."/>
            <person name="Ohm R."/>
            <person name="Pangilinan J."/>
            <person name="Park H.-J."/>
            <person name="Ramirez L."/>
            <person name="Alfaro M."/>
            <person name="Sun H."/>
            <person name="Tritt A."/>
            <person name="Yoshinaga Y."/>
            <person name="Zwiers L.-H."/>
            <person name="Turgeon B."/>
            <person name="Goodwin S."/>
            <person name="Spatafora J."/>
            <person name="Crous P."/>
            <person name="Grigoriev I."/>
        </authorList>
    </citation>
    <scope>NUCLEOTIDE SEQUENCE</scope>
    <source>
        <strain evidence="16">CBS 690.94</strain>
    </source>
</reference>
<evidence type="ECO:0000256" key="9">
    <source>
        <dbReference type="ARBA" id="ARBA00023014"/>
    </source>
</evidence>